<dbReference type="PROSITE" id="PS51257">
    <property type="entry name" value="PROKAR_LIPOPROTEIN"/>
    <property type="match status" value="1"/>
</dbReference>
<feature type="chain" id="PRO_5043526517" description="Lipoprotein" evidence="1">
    <location>
        <begin position="24"/>
        <end position="460"/>
    </location>
</feature>
<dbReference type="RefSeq" id="WP_350446244.1">
    <property type="nucleotide sequence ID" value="NZ_CP158373.1"/>
</dbReference>
<evidence type="ECO:0008006" key="3">
    <source>
        <dbReference type="Google" id="ProtNLM"/>
    </source>
</evidence>
<sequence>MNRTLCLSVLALLLAGCESTDNAALRQQQQDYEAARPYKAAIAPTVARLSQAYASRYPKLILKAYDDIVLVAGEVDSAQAQQAVFAEVSAIPHAEVYTFTLVRQDGSSARLAKDAGLKQQVSQLLAASYLDVYVVDGRLGVVGQVPASSYETLRASLAAIPSRVPGIQPDPHLVISLKGDLSTFTAESYKDMGDWAPANAKVAPRVRPTSLSGAVTSTALAPITPAVTASAAPAAPRYASTPAAAPAASQSSESGMDTVKMIGALAGVALGSKVAYDTGNAAQGQQVMQAAFNAAGIDTSSASGSAGAYSGGSMAGAGTQGGPSPRVVAAQQKTFSFAGNCPADASGVLPELSHPEIRGNAGELQKPIVDMARSAGGFDQAISLTSAQKDEYIRAATEAAQQASDTWGGDSPLYDVKTCPQSEGIYCSGVQAMWLYSDMAIYTQYVKDALVCHKARGTKL</sequence>
<dbReference type="AlphaFoldDB" id="A0AAU7XY06"/>
<organism evidence="2">
    <name type="scientific">Pseudomonas solani</name>
    <dbReference type="NCBI Taxonomy" id="2731552"/>
    <lineage>
        <taxon>Bacteria</taxon>
        <taxon>Pseudomonadati</taxon>
        <taxon>Pseudomonadota</taxon>
        <taxon>Gammaproteobacteria</taxon>
        <taxon>Pseudomonadales</taxon>
        <taxon>Pseudomonadaceae</taxon>
        <taxon>Pseudomonas</taxon>
    </lineage>
</organism>
<evidence type="ECO:0000256" key="1">
    <source>
        <dbReference type="SAM" id="SignalP"/>
    </source>
</evidence>
<accession>A0AAU7XY06</accession>
<keyword evidence="1" id="KW-0732">Signal</keyword>
<feature type="signal peptide" evidence="1">
    <location>
        <begin position="1"/>
        <end position="23"/>
    </location>
</feature>
<gene>
    <name evidence="2" type="ORF">ABS648_16725</name>
</gene>
<reference evidence="2" key="1">
    <citation type="submission" date="2023-08" db="EMBL/GenBank/DDBJ databases">
        <title>Increased levels of nutrients transform a symbiont into a lethal pathobiont.</title>
        <authorList>
            <person name="Lachnit T."/>
            <person name="Ulrich L."/>
            <person name="Willmer F.M."/>
            <person name="Hasenbein T."/>
            <person name="Steiner L.X."/>
            <person name="Wolters M."/>
            <person name="Herbst E.M."/>
            <person name="Deines P."/>
        </authorList>
    </citation>
    <scope>NUCLEOTIDE SEQUENCE</scope>
    <source>
        <strain evidence="2">T3</strain>
    </source>
</reference>
<proteinExistence type="predicted"/>
<protein>
    <recommendedName>
        <fullName evidence="3">Lipoprotein</fullName>
    </recommendedName>
</protein>
<evidence type="ECO:0000313" key="2">
    <source>
        <dbReference type="EMBL" id="XBY61609.1"/>
    </source>
</evidence>
<name>A0AAU7XY06_9PSED</name>
<dbReference type="EMBL" id="CP158373">
    <property type="protein sequence ID" value="XBY61609.1"/>
    <property type="molecule type" value="Genomic_DNA"/>
</dbReference>